<feature type="domain" description="Bacterial repeat" evidence="3">
    <location>
        <begin position="536"/>
        <end position="607"/>
    </location>
</feature>
<dbReference type="InterPro" id="IPR024079">
    <property type="entry name" value="MetalloPept_cat_dom_sf"/>
</dbReference>
<organism evidence="4 5">
    <name type="scientific">Streptomyces finlayi</name>
    <dbReference type="NCBI Taxonomy" id="67296"/>
    <lineage>
        <taxon>Bacteria</taxon>
        <taxon>Bacillati</taxon>
        <taxon>Actinomycetota</taxon>
        <taxon>Actinomycetes</taxon>
        <taxon>Kitasatosporales</taxon>
        <taxon>Streptomycetaceae</taxon>
        <taxon>Streptomyces</taxon>
    </lineage>
</organism>
<feature type="domain" description="Bacterial repeat" evidence="3">
    <location>
        <begin position="615"/>
        <end position="687"/>
    </location>
</feature>
<evidence type="ECO:0000313" key="5">
    <source>
        <dbReference type="Proteomes" id="UP000638353"/>
    </source>
</evidence>
<dbReference type="InterPro" id="IPR044060">
    <property type="entry name" value="Bacterial_rp_domain"/>
</dbReference>
<dbReference type="Proteomes" id="UP000638353">
    <property type="component" value="Unassembled WGS sequence"/>
</dbReference>
<proteinExistence type="predicted"/>
<accession>A0A918X8K0</accession>
<feature type="signal peptide" evidence="2">
    <location>
        <begin position="1"/>
        <end position="24"/>
    </location>
</feature>
<dbReference type="Gene3D" id="3.40.390.10">
    <property type="entry name" value="Collagenase (Catalytic Domain)"/>
    <property type="match status" value="1"/>
</dbReference>
<evidence type="ECO:0000259" key="3">
    <source>
        <dbReference type="Pfam" id="PF18998"/>
    </source>
</evidence>
<dbReference type="Pfam" id="PF18998">
    <property type="entry name" value="Flg_new_2"/>
    <property type="match status" value="3"/>
</dbReference>
<evidence type="ECO:0000313" key="4">
    <source>
        <dbReference type="EMBL" id="GHD18276.1"/>
    </source>
</evidence>
<feature type="chain" id="PRO_5039700754" description="Bacterial repeat domain-containing protein" evidence="2">
    <location>
        <begin position="25"/>
        <end position="689"/>
    </location>
</feature>
<dbReference type="SUPFAM" id="SSF55486">
    <property type="entry name" value="Metalloproteases ('zincins'), catalytic domain"/>
    <property type="match status" value="1"/>
</dbReference>
<sequence length="689" mass="71708">MKRSKKWAGGIALGAMVLGATGFSAPPAPPRPQAAAFSGPGSMLSVAPPAEDTTPEDGGGTEAVRQRDAMLNPQAVDALCQGPSDREYSFPLFDDVTVEVVEQARNQIGDVTVITAAVKGAVGQRVIATAQGACDGKLGNEQVTAQFMLGGDNYAIESNGPGRVSITQVTPVGDEDEINMSMPPTPAAAQPATPRSAPVAPDKNCAQGSKTTLIDLLVGYTPKALAEAGGVSQIRADITRSVALTNDALADSQINARVRLVHIPAVSNVPAARDGVTQDLIKALATPRDNLLDEMQSLRDQYGADLVSVIAGGRAAGGLGYSPKAPAKSTANYGYNVVAHAALKNFSLGHEIGHNLGSSHDRTTQPNQPPPYGANGYFPRTGDFASLMAYESGCRKATNGPCGRINRFSNASLTYRGLPLGIPIGQPDEADAARVLNNTVTAIASYRDTKSSDTLCAVSTAVTPAGAGTVEAAENGPYPKGTSALFTAKPNAGYVFAGWTLDGRAYGTDRTLNLPVTADRKLTATFRKGNTPQKSVQASATRGGTVQQKPAKRGAPDNGTLLYDAVAKPGWSFTGWTLNGSNAGDDDTIELSLDDENLQLRAEFDRNKYDLDTKVQGGEGTIALSEQGPYAEGDTVIATATPAPGFIFTGWLLDDEEYGGDTDKANGETAVSFSNDRDHTLTALFAEAG</sequence>
<dbReference type="GO" id="GO:0008237">
    <property type="term" value="F:metallopeptidase activity"/>
    <property type="evidence" value="ECO:0007669"/>
    <property type="project" value="InterPro"/>
</dbReference>
<keyword evidence="2" id="KW-0732">Signal</keyword>
<dbReference type="EMBL" id="BMVC01000029">
    <property type="protein sequence ID" value="GHD18276.1"/>
    <property type="molecule type" value="Genomic_DNA"/>
</dbReference>
<reference evidence="4" key="1">
    <citation type="journal article" date="2014" name="Int. J. Syst. Evol. Microbiol.">
        <title>Complete genome sequence of Corynebacterium casei LMG S-19264T (=DSM 44701T), isolated from a smear-ripened cheese.</title>
        <authorList>
            <consortium name="US DOE Joint Genome Institute (JGI-PGF)"/>
            <person name="Walter F."/>
            <person name="Albersmeier A."/>
            <person name="Kalinowski J."/>
            <person name="Ruckert C."/>
        </authorList>
    </citation>
    <scope>NUCLEOTIDE SEQUENCE</scope>
    <source>
        <strain evidence="4">JCM 4637</strain>
    </source>
</reference>
<feature type="compositionally biased region" description="Polar residues" evidence="1">
    <location>
        <begin position="529"/>
        <end position="548"/>
    </location>
</feature>
<feature type="region of interest" description="Disordered" evidence="1">
    <location>
        <begin position="529"/>
        <end position="558"/>
    </location>
</feature>
<evidence type="ECO:0000256" key="1">
    <source>
        <dbReference type="SAM" id="MobiDB-lite"/>
    </source>
</evidence>
<reference evidence="4" key="2">
    <citation type="submission" date="2020-09" db="EMBL/GenBank/DDBJ databases">
        <authorList>
            <person name="Sun Q."/>
            <person name="Ohkuma M."/>
        </authorList>
    </citation>
    <scope>NUCLEOTIDE SEQUENCE</scope>
    <source>
        <strain evidence="4">JCM 4637</strain>
    </source>
</reference>
<dbReference type="AlphaFoldDB" id="A0A918X8K0"/>
<feature type="domain" description="Bacterial repeat" evidence="3">
    <location>
        <begin position="459"/>
        <end position="528"/>
    </location>
</feature>
<comment type="caution">
    <text evidence="4">The sequence shown here is derived from an EMBL/GenBank/DDBJ whole genome shotgun (WGS) entry which is preliminary data.</text>
</comment>
<protein>
    <recommendedName>
        <fullName evidence="3">Bacterial repeat domain-containing protein</fullName>
    </recommendedName>
</protein>
<feature type="region of interest" description="Disordered" evidence="1">
    <location>
        <begin position="21"/>
        <end position="62"/>
    </location>
</feature>
<evidence type="ECO:0000256" key="2">
    <source>
        <dbReference type="SAM" id="SignalP"/>
    </source>
</evidence>
<gene>
    <name evidence="4" type="ORF">GCM10010334_80930</name>
</gene>
<dbReference type="Pfam" id="PF13583">
    <property type="entry name" value="Reprolysin_4"/>
    <property type="match status" value="1"/>
</dbReference>
<dbReference type="RefSeq" id="WP_189828309.1">
    <property type="nucleotide sequence ID" value="NZ_BMVC01000029.1"/>
</dbReference>
<name>A0A918X8K0_9ACTN</name>